<dbReference type="GO" id="GO:0019748">
    <property type="term" value="P:secondary metabolic process"/>
    <property type="evidence" value="ECO:0007669"/>
    <property type="project" value="TreeGrafter"/>
</dbReference>
<dbReference type="InterPro" id="IPR000873">
    <property type="entry name" value="AMP-dep_synth/lig_dom"/>
</dbReference>
<dbReference type="InterPro" id="IPR045851">
    <property type="entry name" value="AMP-bd_C_sf"/>
</dbReference>
<organism evidence="4 5">
    <name type="scientific">Fonsecaea pedrosoi CBS 271.37</name>
    <dbReference type="NCBI Taxonomy" id="1442368"/>
    <lineage>
        <taxon>Eukaryota</taxon>
        <taxon>Fungi</taxon>
        <taxon>Dikarya</taxon>
        <taxon>Ascomycota</taxon>
        <taxon>Pezizomycotina</taxon>
        <taxon>Eurotiomycetes</taxon>
        <taxon>Chaetothyriomycetidae</taxon>
        <taxon>Chaetothyriales</taxon>
        <taxon>Herpotrichiellaceae</taxon>
        <taxon>Fonsecaea</taxon>
    </lineage>
</organism>
<evidence type="ECO:0000259" key="3">
    <source>
        <dbReference type="Pfam" id="PF13193"/>
    </source>
</evidence>
<dbReference type="STRING" id="1442368.A0A0D2GF83"/>
<feature type="domain" description="AMP-dependent synthetase/ligase" evidence="2">
    <location>
        <begin position="28"/>
        <end position="418"/>
    </location>
</feature>
<evidence type="ECO:0000259" key="2">
    <source>
        <dbReference type="Pfam" id="PF00501"/>
    </source>
</evidence>
<proteinExistence type="inferred from homology"/>
<feature type="domain" description="AMP-binding enzyme C-terminal" evidence="3">
    <location>
        <begin position="470"/>
        <end position="549"/>
    </location>
</feature>
<sequence length="572" mass="63781">MPFPVSPGLKVSNKDVVSFTLDRPTYDKDKPVLIDPENPSNYISHRDATDLILKLIAGLRAVGVRPGDTVCIHSFNSLYYPIICLAVIGVGAVFVGTNPGYSSYELLHALKIAKVRFVFAEPALSINFHTILPKIRLSVEDNLFLLDGKYTLGPGDASQKSKSVANARSWQSLLEHGTAAWIRFDDEELSYNTTACYFYTSGTTGLPKCTATSHRNLVAQHQLFYEMNPRSYTFRAVLCMPFFHVGALPAVLVSQFREGREAYIMRRFDLEPFLSYHPKYNITEGFVVPPMILQIMNSGFADPNSPKFKYSLRSVKNMYSGAAPLSAELQKQFHGCLAREASMTQLWGMTETSSVATIVPNHLNYGDCPKAWEPIYGTVGVPLPGLEMKLINPEGQDVTETGLGELCVKGPTVVRGYHDNLAATKESWDEEGFFKTGDTILVDKKSGLFRVVDRSKDLIKVRGFQVAPAEIEAVILTHPLVADVGVIGQRESVEEEKPRAYVVRQPNVGPTDLTEEDVQKYVRERLARYKSLTGGVRFIDQVPRMANGKILKRVLREMAELERKHSAIKHVL</sequence>
<dbReference type="Proteomes" id="UP000053029">
    <property type="component" value="Unassembled WGS sequence"/>
</dbReference>
<dbReference type="InterPro" id="IPR020845">
    <property type="entry name" value="AMP-binding_CS"/>
</dbReference>
<dbReference type="Pfam" id="PF00501">
    <property type="entry name" value="AMP-binding"/>
    <property type="match status" value="1"/>
</dbReference>
<comment type="similarity">
    <text evidence="1">Belongs to the ATP-dependent AMP-binding enzyme family.</text>
</comment>
<dbReference type="FunFam" id="3.30.300.30:FF:000007">
    <property type="entry name" value="4-coumarate--CoA ligase 2"/>
    <property type="match status" value="1"/>
</dbReference>
<dbReference type="Gene3D" id="3.40.50.12780">
    <property type="entry name" value="N-terminal domain of ligase-like"/>
    <property type="match status" value="1"/>
</dbReference>
<dbReference type="GO" id="GO:0016405">
    <property type="term" value="F:CoA-ligase activity"/>
    <property type="evidence" value="ECO:0007669"/>
    <property type="project" value="TreeGrafter"/>
</dbReference>
<evidence type="ECO:0000256" key="1">
    <source>
        <dbReference type="ARBA" id="ARBA00006432"/>
    </source>
</evidence>
<dbReference type="VEuPathDB" id="FungiDB:Z517_06075"/>
<dbReference type="AlphaFoldDB" id="A0A0D2GF83"/>
<dbReference type="RefSeq" id="XP_013283271.1">
    <property type="nucleotide sequence ID" value="XM_013427817.1"/>
</dbReference>
<dbReference type="PANTHER" id="PTHR24096">
    <property type="entry name" value="LONG-CHAIN-FATTY-ACID--COA LIGASE"/>
    <property type="match status" value="1"/>
</dbReference>
<dbReference type="InterPro" id="IPR042099">
    <property type="entry name" value="ANL_N_sf"/>
</dbReference>
<evidence type="ECO:0000313" key="5">
    <source>
        <dbReference type="Proteomes" id="UP000053029"/>
    </source>
</evidence>
<accession>A0A0D2GF83</accession>
<dbReference type="InterPro" id="IPR025110">
    <property type="entry name" value="AMP-bd_C"/>
</dbReference>
<dbReference type="PROSITE" id="PS00455">
    <property type="entry name" value="AMP_BINDING"/>
    <property type="match status" value="1"/>
</dbReference>
<name>A0A0D2GF83_9EURO</name>
<protein>
    <submittedName>
        <fullName evidence="4">Unplaced genomic scaffold supercont1.4, whole genome shotgun sequence</fullName>
    </submittedName>
</protein>
<dbReference type="GeneID" id="25305565"/>
<dbReference type="SUPFAM" id="SSF56801">
    <property type="entry name" value="Acetyl-CoA synthetase-like"/>
    <property type="match status" value="1"/>
</dbReference>
<dbReference type="Gene3D" id="3.30.300.30">
    <property type="match status" value="1"/>
</dbReference>
<gene>
    <name evidence="4" type="ORF">Z517_06075</name>
</gene>
<dbReference type="OrthoDB" id="6509636at2759"/>
<dbReference type="Pfam" id="PF13193">
    <property type="entry name" value="AMP-binding_C"/>
    <property type="match status" value="1"/>
</dbReference>
<dbReference type="PANTHER" id="PTHR24096:SF265">
    <property type="entry name" value="ENZYME, PUTATIVE (AFU_ORTHOLOGUE AFUA_5G14270)-RELATED"/>
    <property type="match status" value="1"/>
</dbReference>
<dbReference type="HOGENOM" id="CLU_000022_59_2_1"/>
<dbReference type="EMBL" id="KN846972">
    <property type="protein sequence ID" value="KIW79463.1"/>
    <property type="molecule type" value="Genomic_DNA"/>
</dbReference>
<keyword evidence="5" id="KW-1185">Reference proteome</keyword>
<reference evidence="4 5" key="1">
    <citation type="submission" date="2015-01" db="EMBL/GenBank/DDBJ databases">
        <title>The Genome Sequence of Fonsecaea pedrosoi CBS 271.37.</title>
        <authorList>
            <consortium name="The Broad Institute Genomics Platform"/>
            <person name="Cuomo C."/>
            <person name="de Hoog S."/>
            <person name="Gorbushina A."/>
            <person name="Stielow B."/>
            <person name="Teixiera M."/>
            <person name="Abouelleil A."/>
            <person name="Chapman S.B."/>
            <person name="Priest M."/>
            <person name="Young S.K."/>
            <person name="Wortman J."/>
            <person name="Nusbaum C."/>
            <person name="Birren B."/>
        </authorList>
    </citation>
    <scope>NUCLEOTIDE SEQUENCE [LARGE SCALE GENOMIC DNA]</scope>
    <source>
        <strain evidence="4 5">CBS 271.37</strain>
    </source>
</reference>
<evidence type="ECO:0000313" key="4">
    <source>
        <dbReference type="EMBL" id="KIW79463.1"/>
    </source>
</evidence>